<evidence type="ECO:0000313" key="3">
    <source>
        <dbReference type="Proteomes" id="UP000245699"/>
    </source>
</evidence>
<feature type="chain" id="PRO_5015477143" evidence="1">
    <location>
        <begin position="23"/>
        <end position="135"/>
    </location>
</feature>
<accession>A0A2T9YXS5</accession>
<evidence type="ECO:0000256" key="1">
    <source>
        <dbReference type="SAM" id="SignalP"/>
    </source>
</evidence>
<sequence length="135" mass="15337">MFNKTKFSLGFIGAALFSQVACTEHHISGSIVKYGSNENKIFVNIVKDGTGDVYGWYKTHLYNQECIGDCTHEIFYDTRKTPIYFNTKSIEYNDNGLSYAFKFNSSSVLTQECESVESCYSFVLTFSGRYSTPDQ</sequence>
<protein>
    <submittedName>
        <fullName evidence="2">Uncharacterized protein</fullName>
    </submittedName>
</protein>
<comment type="caution">
    <text evidence="2">The sequence shown here is derived from an EMBL/GenBank/DDBJ whole genome shotgun (WGS) entry which is preliminary data.</text>
</comment>
<keyword evidence="3" id="KW-1185">Reference proteome</keyword>
<feature type="signal peptide" evidence="1">
    <location>
        <begin position="1"/>
        <end position="22"/>
    </location>
</feature>
<name>A0A2T9YXS5_9FUNG</name>
<gene>
    <name evidence="2" type="ORF">BB559_002144</name>
</gene>
<keyword evidence="1" id="KW-0732">Signal</keyword>
<organism evidence="2 3">
    <name type="scientific">Furculomyces boomerangus</name>
    <dbReference type="NCBI Taxonomy" id="61424"/>
    <lineage>
        <taxon>Eukaryota</taxon>
        <taxon>Fungi</taxon>
        <taxon>Fungi incertae sedis</taxon>
        <taxon>Zoopagomycota</taxon>
        <taxon>Kickxellomycotina</taxon>
        <taxon>Harpellomycetes</taxon>
        <taxon>Harpellales</taxon>
        <taxon>Harpellaceae</taxon>
        <taxon>Furculomyces</taxon>
    </lineage>
</organism>
<reference evidence="2 3" key="1">
    <citation type="journal article" date="2018" name="MBio">
        <title>Comparative Genomics Reveals the Core Gene Toolbox for the Fungus-Insect Symbiosis.</title>
        <authorList>
            <person name="Wang Y."/>
            <person name="Stata M."/>
            <person name="Wang W."/>
            <person name="Stajich J.E."/>
            <person name="White M.M."/>
            <person name="Moncalvo J.M."/>
        </authorList>
    </citation>
    <scope>NUCLEOTIDE SEQUENCE [LARGE SCALE GENOMIC DNA]</scope>
    <source>
        <strain evidence="2 3">AUS-77-4</strain>
    </source>
</reference>
<proteinExistence type="predicted"/>
<evidence type="ECO:0000313" key="2">
    <source>
        <dbReference type="EMBL" id="PVU97096.1"/>
    </source>
</evidence>
<dbReference type="Proteomes" id="UP000245699">
    <property type="component" value="Unassembled WGS sequence"/>
</dbReference>
<dbReference type="EMBL" id="MBFT01000119">
    <property type="protein sequence ID" value="PVU97096.1"/>
    <property type="molecule type" value="Genomic_DNA"/>
</dbReference>
<dbReference type="AlphaFoldDB" id="A0A2T9YXS5"/>